<accession>A0A9W4J163</accession>
<organism evidence="1 2">
    <name type="scientific">Penicillium salamii</name>
    <dbReference type="NCBI Taxonomy" id="1612424"/>
    <lineage>
        <taxon>Eukaryota</taxon>
        <taxon>Fungi</taxon>
        <taxon>Dikarya</taxon>
        <taxon>Ascomycota</taxon>
        <taxon>Pezizomycotina</taxon>
        <taxon>Eurotiomycetes</taxon>
        <taxon>Eurotiomycetidae</taxon>
        <taxon>Eurotiales</taxon>
        <taxon>Aspergillaceae</taxon>
        <taxon>Penicillium</taxon>
    </lineage>
</organism>
<evidence type="ECO:0000313" key="2">
    <source>
        <dbReference type="Proteomes" id="UP001152646"/>
    </source>
</evidence>
<gene>
    <name evidence="1" type="ORF">PSALAMII_LOCUS4987</name>
</gene>
<name>A0A9W4J163_9EURO</name>
<dbReference type="Proteomes" id="UP001152646">
    <property type="component" value="Unassembled WGS sequence"/>
</dbReference>
<dbReference type="OrthoDB" id="4363784at2759"/>
<dbReference type="GO" id="GO:0003824">
    <property type="term" value="F:catalytic activity"/>
    <property type="evidence" value="ECO:0007669"/>
    <property type="project" value="InterPro"/>
</dbReference>
<evidence type="ECO:0008006" key="3">
    <source>
        <dbReference type="Google" id="ProtNLM"/>
    </source>
</evidence>
<dbReference type="Gene3D" id="3.40.50.1580">
    <property type="entry name" value="Nucleoside phosphorylase domain"/>
    <property type="match status" value="1"/>
</dbReference>
<sequence length="180" mass="19569">MVGIGGGVPPKVRLDDVVVKIPVGQFPGVVQWDLGKAKQSRNLERTGSLNNPPTSLLTTLTALDSKHELIWLQDTNLPGESERDGRDLYRSYQGCCSRNKLNKDLSGRLLCIGIEAAGLTNNFPSIVIRGSCEYADSHKNKDGQEYAAAVAAAFAKKILSFLQPNNVEGEHPVNELLRQG</sequence>
<dbReference type="SUPFAM" id="SSF53167">
    <property type="entry name" value="Purine and uridine phosphorylases"/>
    <property type="match status" value="1"/>
</dbReference>
<dbReference type="GO" id="GO:0009116">
    <property type="term" value="P:nucleoside metabolic process"/>
    <property type="evidence" value="ECO:0007669"/>
    <property type="project" value="InterPro"/>
</dbReference>
<dbReference type="EMBL" id="CAJVPA010000182">
    <property type="protein sequence ID" value="CAG8371633.1"/>
    <property type="molecule type" value="Genomic_DNA"/>
</dbReference>
<dbReference type="InterPro" id="IPR053137">
    <property type="entry name" value="NLR-like"/>
</dbReference>
<dbReference type="PANTHER" id="PTHR46082:SF11">
    <property type="entry name" value="AAA+ ATPASE DOMAIN-CONTAINING PROTEIN-RELATED"/>
    <property type="match status" value="1"/>
</dbReference>
<proteinExistence type="predicted"/>
<reference evidence="1" key="1">
    <citation type="submission" date="2021-07" db="EMBL/GenBank/DDBJ databases">
        <authorList>
            <person name="Branca A.L. A."/>
        </authorList>
    </citation>
    <scope>NUCLEOTIDE SEQUENCE</scope>
</reference>
<protein>
    <recommendedName>
        <fullName evidence="3">Nucleoside phosphorylase domain-containing protein</fullName>
    </recommendedName>
</protein>
<evidence type="ECO:0000313" key="1">
    <source>
        <dbReference type="EMBL" id="CAG8371633.1"/>
    </source>
</evidence>
<dbReference type="AlphaFoldDB" id="A0A9W4J163"/>
<dbReference type="InterPro" id="IPR035994">
    <property type="entry name" value="Nucleoside_phosphorylase_sf"/>
</dbReference>
<comment type="caution">
    <text evidence="1">The sequence shown here is derived from an EMBL/GenBank/DDBJ whole genome shotgun (WGS) entry which is preliminary data.</text>
</comment>
<dbReference type="PANTHER" id="PTHR46082">
    <property type="entry name" value="ATP/GTP-BINDING PROTEIN-RELATED"/>
    <property type="match status" value="1"/>
</dbReference>